<feature type="compositionally biased region" description="Low complexity" evidence="8">
    <location>
        <begin position="192"/>
        <end position="210"/>
    </location>
</feature>
<comment type="caution">
    <text evidence="9">The sequence shown here is derived from an EMBL/GenBank/DDBJ whole genome shotgun (WGS) entry which is preliminary data.</text>
</comment>
<feature type="compositionally biased region" description="Polar residues" evidence="8">
    <location>
        <begin position="9"/>
        <end position="33"/>
    </location>
</feature>
<proteinExistence type="inferred from homology"/>
<evidence type="ECO:0000313" key="10">
    <source>
        <dbReference type="Proteomes" id="UP000247233"/>
    </source>
</evidence>
<dbReference type="OrthoDB" id="2575228at2759"/>
<dbReference type="InterPro" id="IPR040112">
    <property type="entry name" value="WetA"/>
</dbReference>
<evidence type="ECO:0000313" key="9">
    <source>
        <dbReference type="EMBL" id="PWY88552.1"/>
    </source>
</evidence>
<sequence length="323" mass="34258">MTPHYDSGIFNQSPAISMPSPSANAMARQQQRYLSQSNNSTLTTSSPPSTDDIFPSPHSSDPQSMSSWHSDSLGSTGLPYTPDIHGHDAQAWWSPMTSRVAQRQPSYQQMVTSPAAQRPVQNPASQNDMLQGGLMIQLDPSSFDLSGTNPSFASCGMPSAPNGHETRPYSHNTTASVDSSSFMTPQVPPMQSRSPSLSPGTSGSPRSGSTMHNGNGVRSSPPRRGYGRKLSSNSMTAPKPVKGLSGSSGSPKGNNKSVTVSFVNFTAHDSQKILGGVAPSGSSKTKARREQEARDRRRKLSEAALLAVRRAGGDVEALEAILC</sequence>
<evidence type="ECO:0000256" key="8">
    <source>
        <dbReference type="SAM" id="MobiDB-lite"/>
    </source>
</evidence>
<keyword evidence="6" id="KW-0804">Transcription</keyword>
<evidence type="ECO:0000256" key="3">
    <source>
        <dbReference type="ARBA" id="ARBA00022969"/>
    </source>
</evidence>
<feature type="region of interest" description="Disordered" evidence="8">
    <location>
        <begin position="273"/>
        <end position="298"/>
    </location>
</feature>
<dbReference type="STRING" id="1448321.A0A317WTE3"/>
<dbReference type="PANTHER" id="PTHR22934:SF25">
    <property type="entry name" value="DEVELOPMENTAL REGULATORY PROTEIN WETA"/>
    <property type="match status" value="1"/>
</dbReference>
<dbReference type="GO" id="GO:0048315">
    <property type="term" value="P:conidium formation"/>
    <property type="evidence" value="ECO:0007669"/>
    <property type="project" value="UniProtKB-KW"/>
</dbReference>
<name>A0A317WTE3_9EURO</name>
<feature type="compositionally biased region" description="Low complexity" evidence="8">
    <location>
        <begin position="239"/>
        <end position="255"/>
    </location>
</feature>
<dbReference type="GO" id="GO:0030435">
    <property type="term" value="P:sporulation resulting in formation of a cellular spore"/>
    <property type="evidence" value="ECO:0007669"/>
    <property type="project" value="UniProtKB-KW"/>
</dbReference>
<dbReference type="PANTHER" id="PTHR22934">
    <property type="entry name" value="PROTEIN ESC1/WETA-RELATED"/>
    <property type="match status" value="1"/>
</dbReference>
<feature type="compositionally biased region" description="Polar residues" evidence="8">
    <location>
        <begin position="169"/>
        <end position="184"/>
    </location>
</feature>
<dbReference type="RefSeq" id="XP_025402088.1">
    <property type="nucleotide sequence ID" value="XM_025542678.1"/>
</dbReference>
<organism evidence="9 10">
    <name type="scientific">Aspergillus heteromorphus CBS 117.55</name>
    <dbReference type="NCBI Taxonomy" id="1448321"/>
    <lineage>
        <taxon>Eukaryota</taxon>
        <taxon>Fungi</taxon>
        <taxon>Dikarya</taxon>
        <taxon>Ascomycota</taxon>
        <taxon>Pezizomycotina</taxon>
        <taxon>Eurotiomycetes</taxon>
        <taxon>Eurotiomycetidae</taxon>
        <taxon>Eurotiales</taxon>
        <taxon>Aspergillaceae</taxon>
        <taxon>Aspergillus</taxon>
        <taxon>Aspergillus subgen. Circumdati</taxon>
    </lineage>
</organism>
<dbReference type="GeneID" id="37064915"/>
<evidence type="ECO:0000256" key="7">
    <source>
        <dbReference type="ARBA" id="ARBA00023321"/>
    </source>
</evidence>
<keyword evidence="3" id="KW-0749">Sporulation</keyword>
<feature type="compositionally biased region" description="Low complexity" evidence="8">
    <location>
        <begin position="34"/>
        <end position="72"/>
    </location>
</feature>
<dbReference type="EMBL" id="MSFL01000005">
    <property type="protein sequence ID" value="PWY88552.1"/>
    <property type="molecule type" value="Genomic_DNA"/>
</dbReference>
<evidence type="ECO:0000256" key="4">
    <source>
        <dbReference type="ARBA" id="ARBA00023015"/>
    </source>
</evidence>
<evidence type="ECO:0000256" key="2">
    <source>
        <dbReference type="ARBA" id="ARBA00015342"/>
    </source>
</evidence>
<evidence type="ECO:0000256" key="6">
    <source>
        <dbReference type="ARBA" id="ARBA00023163"/>
    </source>
</evidence>
<feature type="region of interest" description="Disordered" evidence="8">
    <location>
        <begin position="141"/>
        <end position="255"/>
    </location>
</feature>
<keyword evidence="10" id="KW-1185">Reference proteome</keyword>
<feature type="compositionally biased region" description="Polar residues" evidence="8">
    <location>
        <begin position="141"/>
        <end position="152"/>
    </location>
</feature>
<feature type="region of interest" description="Disordered" evidence="8">
    <location>
        <begin position="1"/>
        <end position="81"/>
    </location>
</feature>
<keyword evidence="5" id="KW-0010">Activator</keyword>
<comment type="similarity">
    <text evidence="1">Belongs to the wetA family.</text>
</comment>
<evidence type="ECO:0000256" key="5">
    <source>
        <dbReference type="ARBA" id="ARBA00023159"/>
    </source>
</evidence>
<accession>A0A317WTE3</accession>
<evidence type="ECO:0000256" key="1">
    <source>
        <dbReference type="ARBA" id="ARBA00008881"/>
    </source>
</evidence>
<dbReference type="VEuPathDB" id="FungiDB:BO70DRAFT_360003"/>
<gene>
    <name evidence="9" type="ORF">BO70DRAFT_360003</name>
</gene>
<reference evidence="9 10" key="1">
    <citation type="submission" date="2016-12" db="EMBL/GenBank/DDBJ databases">
        <title>The genomes of Aspergillus section Nigri reveals drivers in fungal speciation.</title>
        <authorList>
            <consortium name="DOE Joint Genome Institute"/>
            <person name="Vesth T.C."/>
            <person name="Nybo J."/>
            <person name="Theobald S."/>
            <person name="Brandl J."/>
            <person name="Frisvad J.C."/>
            <person name="Nielsen K.F."/>
            <person name="Lyhne E.K."/>
            <person name="Kogle M.E."/>
            <person name="Kuo A."/>
            <person name="Riley R."/>
            <person name="Clum A."/>
            <person name="Nolan M."/>
            <person name="Lipzen A."/>
            <person name="Salamov A."/>
            <person name="Henrissat B."/>
            <person name="Wiebenga A."/>
            <person name="De Vries R.P."/>
            <person name="Grigoriev I.V."/>
            <person name="Mortensen U.H."/>
            <person name="Andersen M.R."/>
            <person name="Baker S.E."/>
        </authorList>
    </citation>
    <scope>NUCLEOTIDE SEQUENCE [LARGE SCALE GENOMIC DNA]</scope>
    <source>
        <strain evidence="9 10">CBS 117.55</strain>
    </source>
</reference>
<dbReference type="AlphaFoldDB" id="A0A317WTE3"/>
<feature type="region of interest" description="Disordered" evidence="8">
    <location>
        <begin position="96"/>
        <end position="127"/>
    </location>
</feature>
<keyword evidence="7" id="KW-0183">Conidiation</keyword>
<keyword evidence="4" id="KW-0805">Transcription regulation</keyword>
<protein>
    <recommendedName>
        <fullName evidence="2">Developmental regulatory protein wetA</fullName>
    </recommendedName>
</protein>
<dbReference type="Proteomes" id="UP000247233">
    <property type="component" value="Unassembled WGS sequence"/>
</dbReference>